<dbReference type="GO" id="GO:0004820">
    <property type="term" value="F:glycine-tRNA ligase activity"/>
    <property type="evidence" value="ECO:0007669"/>
    <property type="project" value="TreeGrafter"/>
</dbReference>
<dbReference type="GO" id="GO:0005737">
    <property type="term" value="C:cytoplasm"/>
    <property type="evidence" value="ECO:0007669"/>
    <property type="project" value="TreeGrafter"/>
</dbReference>
<dbReference type="Gene3D" id="3.40.50.800">
    <property type="entry name" value="Anticodon-binding domain"/>
    <property type="match status" value="1"/>
</dbReference>
<organism evidence="2">
    <name type="scientific">marine metagenome</name>
    <dbReference type="NCBI Taxonomy" id="408172"/>
    <lineage>
        <taxon>unclassified sequences</taxon>
        <taxon>metagenomes</taxon>
        <taxon>ecological metagenomes</taxon>
    </lineage>
</organism>
<evidence type="ECO:0000313" key="2">
    <source>
        <dbReference type="EMBL" id="SVE53477.1"/>
    </source>
</evidence>
<feature type="non-terminal residue" evidence="2">
    <location>
        <position position="1"/>
    </location>
</feature>
<dbReference type="Pfam" id="PF03129">
    <property type="entry name" value="HGTP_anticodon"/>
    <property type="match status" value="1"/>
</dbReference>
<dbReference type="InterPro" id="IPR027031">
    <property type="entry name" value="Gly-tRNA_synthase/POLG2"/>
</dbReference>
<dbReference type="InterPro" id="IPR004154">
    <property type="entry name" value="Anticodon-bd"/>
</dbReference>
<feature type="domain" description="Anticodon-binding" evidence="1">
    <location>
        <begin position="5"/>
        <end position="63"/>
    </location>
</feature>
<evidence type="ECO:0000259" key="1">
    <source>
        <dbReference type="Pfam" id="PF03129"/>
    </source>
</evidence>
<protein>
    <recommendedName>
        <fullName evidence="1">Anticodon-binding domain-containing protein</fullName>
    </recommendedName>
</protein>
<dbReference type="PANTHER" id="PTHR10745">
    <property type="entry name" value="GLYCYL-TRNA SYNTHETASE/DNA POLYMERASE SUBUNIT GAMMA-2"/>
    <property type="match status" value="1"/>
</dbReference>
<name>A0A383E9G1_9ZZZZ</name>
<dbReference type="SUPFAM" id="SSF52954">
    <property type="entry name" value="Class II aaRS ABD-related"/>
    <property type="match status" value="1"/>
</dbReference>
<gene>
    <name evidence="2" type="ORF">METZ01_LOCUS506331</name>
</gene>
<reference evidence="2" key="1">
    <citation type="submission" date="2018-05" db="EMBL/GenBank/DDBJ databases">
        <authorList>
            <person name="Lanie J.A."/>
            <person name="Ng W.-L."/>
            <person name="Kazmierczak K.M."/>
            <person name="Andrzejewski T.M."/>
            <person name="Davidsen T.M."/>
            <person name="Wayne K.J."/>
            <person name="Tettelin H."/>
            <person name="Glass J.I."/>
            <person name="Rusch D."/>
            <person name="Podicherti R."/>
            <person name="Tsui H.-C.T."/>
            <person name="Winkler M.E."/>
        </authorList>
    </citation>
    <scope>NUCLEOTIDE SEQUENCE</scope>
</reference>
<proteinExistence type="predicted"/>
<dbReference type="EMBL" id="UINC01224036">
    <property type="protein sequence ID" value="SVE53477.1"/>
    <property type="molecule type" value="Genomic_DNA"/>
</dbReference>
<accession>A0A383E9G1</accession>
<sequence length="67" mass="7692">NARCDEQHSIGKRYRRHDEAGTPYCLTIDGQTKEDGTVTIRDRDTMEQERIPSEKVVATVREKLSLS</sequence>
<dbReference type="GO" id="GO:0006426">
    <property type="term" value="P:glycyl-tRNA aminoacylation"/>
    <property type="evidence" value="ECO:0007669"/>
    <property type="project" value="TreeGrafter"/>
</dbReference>
<dbReference type="InterPro" id="IPR036621">
    <property type="entry name" value="Anticodon-bd_dom_sf"/>
</dbReference>
<dbReference type="PANTHER" id="PTHR10745:SF8">
    <property type="entry name" value="DNA POLYMERASE SUBUNIT GAMMA-2, MITOCHONDRIAL"/>
    <property type="match status" value="1"/>
</dbReference>
<dbReference type="AlphaFoldDB" id="A0A383E9G1"/>